<keyword evidence="3" id="KW-0805">Transcription regulation</keyword>
<dbReference type="Pfam" id="PF00072">
    <property type="entry name" value="Response_reg"/>
    <property type="match status" value="1"/>
</dbReference>
<evidence type="ECO:0000256" key="1">
    <source>
        <dbReference type="ARBA" id="ARBA00022741"/>
    </source>
</evidence>
<sequence length="471" mass="52343">MMKRTVLVVDDNDINRLNLKLLLKENYQILEAGDLDGADEMLSGHRVDLVVLDLALPPEPDNPEIGMAYLARLRKESPDTPVVVITGHDQRAMALRAQKLGAQDFFGKPFDPDEVKSTIDRSMEARSQEVREQEMQRALQNQVNNELLGESEAMLDLKKLVEQVAGAPSTVLIRGETGTGKELVARRLHAASARAGQPFIAINCAAMNAELLESELFGYEKGAFAGAGERKLGWFERASGGTLFLDEVAGLPLQVQGKLLRVLESGEFSRLGGDAILTSDVRLICSTREDLEAKVTDGSFRDDLYYRIHVVEIVVPPLREHVEDLAILADAILIRKAALCGKRMQPLSDEVLEQLGRYSWPGNVRELENVIERAVVLAAADVVESIPSLTGPQMVADNLDPLEQWLHQLPETGIRAEKAVAQFEMQLVEVALERNQHIKARAGRWLGFGDRAKDKMRYLCDKYDIEVHENP</sequence>
<keyword evidence="6" id="KW-0597">Phosphoprotein</keyword>
<dbReference type="PROSITE" id="PS00675">
    <property type="entry name" value="SIGMA54_INTERACT_1"/>
    <property type="match status" value="1"/>
</dbReference>
<dbReference type="STRING" id="1921010.MMIC_P1784"/>
<dbReference type="InterPro" id="IPR011006">
    <property type="entry name" value="CheY-like_superfamily"/>
</dbReference>
<dbReference type="PROSITE" id="PS50110">
    <property type="entry name" value="RESPONSE_REGULATORY"/>
    <property type="match status" value="1"/>
</dbReference>
<feature type="domain" description="Response regulatory" evidence="8">
    <location>
        <begin position="5"/>
        <end position="123"/>
    </location>
</feature>
<dbReference type="SMART" id="SM00382">
    <property type="entry name" value="AAA"/>
    <property type="match status" value="1"/>
</dbReference>
<evidence type="ECO:0000259" key="7">
    <source>
        <dbReference type="PROSITE" id="PS50045"/>
    </source>
</evidence>
<dbReference type="InterPro" id="IPR003593">
    <property type="entry name" value="AAA+_ATPase"/>
</dbReference>
<dbReference type="InterPro" id="IPR002078">
    <property type="entry name" value="Sigma_54_int"/>
</dbReference>
<dbReference type="GO" id="GO:0006355">
    <property type="term" value="P:regulation of DNA-templated transcription"/>
    <property type="evidence" value="ECO:0007669"/>
    <property type="project" value="InterPro"/>
</dbReference>
<dbReference type="PANTHER" id="PTHR32071:SF117">
    <property type="entry name" value="PTS-DEPENDENT DIHYDROXYACETONE KINASE OPERON REGULATORY PROTEIN-RELATED"/>
    <property type="match status" value="1"/>
</dbReference>
<dbReference type="PROSITE" id="PS50045">
    <property type="entry name" value="SIGMA54_INTERACT_4"/>
    <property type="match status" value="1"/>
</dbReference>
<dbReference type="GO" id="GO:0005524">
    <property type="term" value="F:ATP binding"/>
    <property type="evidence" value="ECO:0007669"/>
    <property type="project" value="UniProtKB-KW"/>
</dbReference>
<comment type="caution">
    <text evidence="9">The sequence shown here is derived from an EMBL/GenBank/DDBJ whole genome shotgun (WGS) entry which is preliminary data.</text>
</comment>
<keyword evidence="4" id="KW-0238">DNA-binding</keyword>
<dbReference type="SUPFAM" id="SSF52172">
    <property type="entry name" value="CheY-like"/>
    <property type="match status" value="1"/>
</dbReference>
<evidence type="ECO:0000256" key="3">
    <source>
        <dbReference type="ARBA" id="ARBA00023015"/>
    </source>
</evidence>
<feature type="modified residue" description="4-aspartylphosphate" evidence="6">
    <location>
        <position position="53"/>
    </location>
</feature>
<evidence type="ECO:0000256" key="4">
    <source>
        <dbReference type="ARBA" id="ARBA00023125"/>
    </source>
</evidence>
<evidence type="ECO:0000313" key="9">
    <source>
        <dbReference type="EMBL" id="GAV20810.1"/>
    </source>
</evidence>
<dbReference type="AlphaFoldDB" id="A0A1L8CPG4"/>
<feature type="domain" description="Sigma-54 factor interaction" evidence="7">
    <location>
        <begin position="147"/>
        <end position="376"/>
    </location>
</feature>
<evidence type="ECO:0000256" key="5">
    <source>
        <dbReference type="ARBA" id="ARBA00023163"/>
    </source>
</evidence>
<name>A0A1L8CPG4_9PROT</name>
<dbReference type="Gene3D" id="3.40.50.300">
    <property type="entry name" value="P-loop containing nucleotide triphosphate hydrolases"/>
    <property type="match status" value="1"/>
</dbReference>
<evidence type="ECO:0000256" key="6">
    <source>
        <dbReference type="PROSITE-ProRule" id="PRU00169"/>
    </source>
</evidence>
<reference evidence="9 10" key="1">
    <citation type="journal article" date="2017" name="Arch. Microbiol.">
        <title>Mariprofundus micogutta sp. nov., a novel iron-oxidizing zetaproteobacterium isolated from a deep-sea hydrothermal field at the Bayonnaise knoll of the Izu-Ogasawara arc, and a description of Mariprofundales ord. nov. and Zetaproteobacteria classis nov.</title>
        <authorList>
            <person name="Makita H."/>
            <person name="Tanaka E."/>
            <person name="Mitsunobu S."/>
            <person name="Miyazaki M."/>
            <person name="Nunoura T."/>
            <person name="Uematsu K."/>
            <person name="Takaki Y."/>
            <person name="Nishi S."/>
            <person name="Shimamura S."/>
            <person name="Takai K."/>
        </authorList>
    </citation>
    <scope>NUCLEOTIDE SEQUENCE [LARGE SCALE GENOMIC DNA]</scope>
    <source>
        <strain evidence="9 10">ET2</strain>
    </source>
</reference>
<dbReference type="CDD" id="cd00009">
    <property type="entry name" value="AAA"/>
    <property type="match status" value="1"/>
</dbReference>
<protein>
    <submittedName>
        <fullName evidence="9">Nitrogen assimilation regulatory protein</fullName>
    </submittedName>
</protein>
<dbReference type="EMBL" id="BDFD01000015">
    <property type="protein sequence ID" value="GAV20810.1"/>
    <property type="molecule type" value="Genomic_DNA"/>
</dbReference>
<dbReference type="PROSITE" id="PS00688">
    <property type="entry name" value="SIGMA54_INTERACT_3"/>
    <property type="match status" value="1"/>
</dbReference>
<dbReference type="SMART" id="SM00448">
    <property type="entry name" value="REC"/>
    <property type="match status" value="1"/>
</dbReference>
<dbReference type="InterPro" id="IPR025662">
    <property type="entry name" value="Sigma_54_int_dom_ATP-bd_1"/>
</dbReference>
<dbReference type="PANTHER" id="PTHR32071">
    <property type="entry name" value="TRANSCRIPTIONAL REGULATORY PROTEIN"/>
    <property type="match status" value="1"/>
</dbReference>
<dbReference type="PROSITE" id="PS00676">
    <property type="entry name" value="SIGMA54_INTERACT_2"/>
    <property type="match status" value="1"/>
</dbReference>
<dbReference type="InterPro" id="IPR058031">
    <property type="entry name" value="AAA_lid_NorR"/>
</dbReference>
<dbReference type="InterPro" id="IPR027417">
    <property type="entry name" value="P-loop_NTPase"/>
</dbReference>
<dbReference type="GO" id="GO:0000160">
    <property type="term" value="P:phosphorelay signal transduction system"/>
    <property type="evidence" value="ECO:0007669"/>
    <property type="project" value="InterPro"/>
</dbReference>
<dbReference type="SUPFAM" id="SSF52540">
    <property type="entry name" value="P-loop containing nucleoside triphosphate hydrolases"/>
    <property type="match status" value="1"/>
</dbReference>
<keyword evidence="1" id="KW-0547">Nucleotide-binding</keyword>
<dbReference type="InterPro" id="IPR001789">
    <property type="entry name" value="Sig_transdc_resp-reg_receiver"/>
</dbReference>
<keyword evidence="5" id="KW-0804">Transcription</keyword>
<keyword evidence="10" id="KW-1185">Reference proteome</keyword>
<evidence type="ECO:0000313" key="10">
    <source>
        <dbReference type="Proteomes" id="UP000231632"/>
    </source>
</evidence>
<dbReference type="Proteomes" id="UP000231632">
    <property type="component" value="Unassembled WGS sequence"/>
</dbReference>
<dbReference type="Pfam" id="PF00158">
    <property type="entry name" value="Sigma54_activat"/>
    <property type="match status" value="1"/>
</dbReference>
<keyword evidence="2" id="KW-0067">ATP-binding</keyword>
<proteinExistence type="predicted"/>
<dbReference type="InterPro" id="IPR025944">
    <property type="entry name" value="Sigma_54_int_dom_CS"/>
</dbReference>
<dbReference type="FunFam" id="3.40.50.300:FF:000006">
    <property type="entry name" value="DNA-binding transcriptional regulator NtrC"/>
    <property type="match status" value="1"/>
</dbReference>
<organism evidence="9 10">
    <name type="scientific">Mariprofundus micogutta</name>
    <dbReference type="NCBI Taxonomy" id="1921010"/>
    <lineage>
        <taxon>Bacteria</taxon>
        <taxon>Pseudomonadati</taxon>
        <taxon>Pseudomonadota</taxon>
        <taxon>Candidatius Mariprofundia</taxon>
        <taxon>Mariprofundales</taxon>
        <taxon>Mariprofundaceae</taxon>
        <taxon>Mariprofundus</taxon>
    </lineage>
</organism>
<evidence type="ECO:0000259" key="8">
    <source>
        <dbReference type="PROSITE" id="PS50110"/>
    </source>
</evidence>
<dbReference type="Gene3D" id="1.10.8.60">
    <property type="match status" value="1"/>
</dbReference>
<dbReference type="Gene3D" id="3.40.50.2300">
    <property type="match status" value="1"/>
</dbReference>
<dbReference type="InterPro" id="IPR025943">
    <property type="entry name" value="Sigma_54_int_dom_ATP-bd_2"/>
</dbReference>
<accession>A0A1L8CPG4</accession>
<evidence type="ECO:0000256" key="2">
    <source>
        <dbReference type="ARBA" id="ARBA00022840"/>
    </source>
</evidence>
<dbReference type="RefSeq" id="WP_227819444.1">
    <property type="nucleotide sequence ID" value="NZ_BDFD01000015.1"/>
</dbReference>
<dbReference type="Pfam" id="PF25601">
    <property type="entry name" value="AAA_lid_14"/>
    <property type="match status" value="1"/>
</dbReference>
<gene>
    <name evidence="9" type="ORF">MMIC_P1784</name>
</gene>
<dbReference type="GO" id="GO:0003677">
    <property type="term" value="F:DNA binding"/>
    <property type="evidence" value="ECO:0007669"/>
    <property type="project" value="UniProtKB-KW"/>
</dbReference>